<protein>
    <submittedName>
        <fullName evidence="1">Uncharacterized protein</fullName>
    </submittedName>
</protein>
<sequence length="85" mass="9294">MHGLAFSLPGAKFLISHIYGNYNYALVTDMACRGRANTLGYHLHPQPLVAQKQPAVYLPIMLSQQQAVLHGYCGAACIIFGQVYA</sequence>
<gene>
    <name evidence="1" type="ORF">OIDMADRAFT_16986</name>
</gene>
<dbReference type="EMBL" id="KN832871">
    <property type="protein sequence ID" value="KIN05764.1"/>
    <property type="molecule type" value="Genomic_DNA"/>
</dbReference>
<name>A0A0C3D3C2_OIDMZ</name>
<evidence type="ECO:0000313" key="2">
    <source>
        <dbReference type="Proteomes" id="UP000054321"/>
    </source>
</evidence>
<accession>A0A0C3D3C2</accession>
<dbReference type="Proteomes" id="UP000054321">
    <property type="component" value="Unassembled WGS sequence"/>
</dbReference>
<proteinExistence type="predicted"/>
<organism evidence="1 2">
    <name type="scientific">Oidiodendron maius (strain Zn)</name>
    <dbReference type="NCBI Taxonomy" id="913774"/>
    <lineage>
        <taxon>Eukaryota</taxon>
        <taxon>Fungi</taxon>
        <taxon>Dikarya</taxon>
        <taxon>Ascomycota</taxon>
        <taxon>Pezizomycotina</taxon>
        <taxon>Leotiomycetes</taxon>
        <taxon>Leotiomycetes incertae sedis</taxon>
        <taxon>Myxotrichaceae</taxon>
        <taxon>Oidiodendron</taxon>
    </lineage>
</organism>
<keyword evidence="2" id="KW-1185">Reference proteome</keyword>
<reference evidence="1 2" key="1">
    <citation type="submission" date="2014-04" db="EMBL/GenBank/DDBJ databases">
        <authorList>
            <consortium name="DOE Joint Genome Institute"/>
            <person name="Kuo A."/>
            <person name="Martino E."/>
            <person name="Perotto S."/>
            <person name="Kohler A."/>
            <person name="Nagy L.G."/>
            <person name="Floudas D."/>
            <person name="Copeland A."/>
            <person name="Barry K.W."/>
            <person name="Cichocki N."/>
            <person name="Veneault-Fourrey C."/>
            <person name="LaButti K."/>
            <person name="Lindquist E.A."/>
            <person name="Lipzen A."/>
            <person name="Lundell T."/>
            <person name="Morin E."/>
            <person name="Murat C."/>
            <person name="Sun H."/>
            <person name="Tunlid A."/>
            <person name="Henrissat B."/>
            <person name="Grigoriev I.V."/>
            <person name="Hibbett D.S."/>
            <person name="Martin F."/>
            <person name="Nordberg H.P."/>
            <person name="Cantor M.N."/>
            <person name="Hua S.X."/>
        </authorList>
    </citation>
    <scope>NUCLEOTIDE SEQUENCE [LARGE SCALE GENOMIC DNA]</scope>
    <source>
        <strain evidence="1 2">Zn</strain>
    </source>
</reference>
<reference evidence="2" key="2">
    <citation type="submission" date="2015-01" db="EMBL/GenBank/DDBJ databases">
        <title>Evolutionary Origins and Diversification of the Mycorrhizal Mutualists.</title>
        <authorList>
            <consortium name="DOE Joint Genome Institute"/>
            <consortium name="Mycorrhizal Genomics Consortium"/>
            <person name="Kohler A."/>
            <person name="Kuo A."/>
            <person name="Nagy L.G."/>
            <person name="Floudas D."/>
            <person name="Copeland A."/>
            <person name="Barry K.W."/>
            <person name="Cichocki N."/>
            <person name="Veneault-Fourrey C."/>
            <person name="LaButti K."/>
            <person name="Lindquist E.A."/>
            <person name="Lipzen A."/>
            <person name="Lundell T."/>
            <person name="Morin E."/>
            <person name="Murat C."/>
            <person name="Riley R."/>
            <person name="Ohm R."/>
            <person name="Sun H."/>
            <person name="Tunlid A."/>
            <person name="Henrissat B."/>
            <person name="Grigoriev I.V."/>
            <person name="Hibbett D.S."/>
            <person name="Martin F."/>
        </authorList>
    </citation>
    <scope>NUCLEOTIDE SEQUENCE [LARGE SCALE GENOMIC DNA]</scope>
    <source>
        <strain evidence="2">Zn</strain>
    </source>
</reference>
<dbReference type="InParanoid" id="A0A0C3D3C2"/>
<evidence type="ECO:0000313" key="1">
    <source>
        <dbReference type="EMBL" id="KIN05764.1"/>
    </source>
</evidence>
<dbReference type="AlphaFoldDB" id="A0A0C3D3C2"/>
<dbReference type="HOGENOM" id="CLU_2513214_0_0_1"/>